<dbReference type="PROSITE" id="PS00216">
    <property type="entry name" value="SUGAR_TRANSPORT_1"/>
    <property type="match status" value="1"/>
</dbReference>
<dbReference type="GeneID" id="95979790"/>
<dbReference type="EMBL" id="JBFMKM010000013">
    <property type="protein sequence ID" value="KAL1301913.1"/>
    <property type="molecule type" value="Genomic_DNA"/>
</dbReference>
<evidence type="ECO:0000256" key="4">
    <source>
        <dbReference type="ARBA" id="ARBA00022692"/>
    </source>
</evidence>
<dbReference type="InterPro" id="IPR005829">
    <property type="entry name" value="Sugar_transporter_CS"/>
</dbReference>
<keyword evidence="11" id="KW-1185">Reference proteome</keyword>
<accession>A0ABR3P7N2</accession>
<dbReference type="InterPro" id="IPR005828">
    <property type="entry name" value="MFS_sugar_transport-like"/>
</dbReference>
<dbReference type="PRINTS" id="PR00171">
    <property type="entry name" value="SUGRTRNSPORT"/>
</dbReference>
<dbReference type="InterPro" id="IPR020846">
    <property type="entry name" value="MFS_dom"/>
</dbReference>
<dbReference type="PANTHER" id="PTHR48022">
    <property type="entry name" value="PLASTIDIC GLUCOSE TRANSPORTER 4"/>
    <property type="match status" value="1"/>
</dbReference>
<reference evidence="10 11" key="1">
    <citation type="submission" date="2024-07" db="EMBL/GenBank/DDBJ databases">
        <title>Draft sequence of the Neodothiora populina.</title>
        <authorList>
            <person name="Drown D.D."/>
            <person name="Schuette U.S."/>
            <person name="Buechlein A.B."/>
            <person name="Rusch D.R."/>
            <person name="Winton L.W."/>
            <person name="Adams G.A."/>
        </authorList>
    </citation>
    <scope>NUCLEOTIDE SEQUENCE [LARGE SCALE GENOMIC DNA]</scope>
    <source>
        <strain evidence="10 11">CPC 39397</strain>
    </source>
</reference>
<dbReference type="InterPro" id="IPR036259">
    <property type="entry name" value="MFS_trans_sf"/>
</dbReference>
<dbReference type="InterPro" id="IPR050360">
    <property type="entry name" value="MFS_Sugar_Transporters"/>
</dbReference>
<evidence type="ECO:0000256" key="2">
    <source>
        <dbReference type="ARBA" id="ARBA00010992"/>
    </source>
</evidence>
<feature type="transmembrane region" description="Helical" evidence="8">
    <location>
        <begin position="371"/>
        <end position="396"/>
    </location>
</feature>
<evidence type="ECO:0000256" key="6">
    <source>
        <dbReference type="ARBA" id="ARBA00023136"/>
    </source>
</evidence>
<feature type="transmembrane region" description="Helical" evidence="8">
    <location>
        <begin position="119"/>
        <end position="141"/>
    </location>
</feature>
<keyword evidence="5 8" id="KW-1133">Transmembrane helix</keyword>
<feature type="transmembrane region" description="Helical" evidence="8">
    <location>
        <begin position="186"/>
        <end position="207"/>
    </location>
</feature>
<keyword evidence="6 8" id="KW-0472">Membrane</keyword>
<dbReference type="RefSeq" id="XP_069198189.1">
    <property type="nucleotide sequence ID" value="XM_069345987.1"/>
</dbReference>
<feature type="transmembrane region" description="Helical" evidence="8">
    <location>
        <begin position="94"/>
        <end position="113"/>
    </location>
</feature>
<comment type="caution">
    <text evidence="10">The sequence shown here is derived from an EMBL/GenBank/DDBJ whole genome shotgun (WGS) entry which is preliminary data.</text>
</comment>
<evidence type="ECO:0000256" key="5">
    <source>
        <dbReference type="ARBA" id="ARBA00022989"/>
    </source>
</evidence>
<comment type="similarity">
    <text evidence="2 7">Belongs to the major facilitator superfamily. Sugar transporter (TC 2.A.1.1) family.</text>
</comment>
<dbReference type="InterPro" id="IPR003663">
    <property type="entry name" value="Sugar/inositol_transpt"/>
</dbReference>
<organism evidence="10 11">
    <name type="scientific">Neodothiora populina</name>
    <dbReference type="NCBI Taxonomy" id="2781224"/>
    <lineage>
        <taxon>Eukaryota</taxon>
        <taxon>Fungi</taxon>
        <taxon>Dikarya</taxon>
        <taxon>Ascomycota</taxon>
        <taxon>Pezizomycotina</taxon>
        <taxon>Dothideomycetes</taxon>
        <taxon>Dothideomycetidae</taxon>
        <taxon>Dothideales</taxon>
        <taxon>Dothioraceae</taxon>
        <taxon>Neodothiora</taxon>
    </lineage>
</organism>
<dbReference type="PANTHER" id="PTHR48022:SF28">
    <property type="entry name" value="MAJOR FACILITATOR SUPERFAMILY (MFS) PROFILE DOMAIN-CONTAINING PROTEIN-RELATED"/>
    <property type="match status" value="1"/>
</dbReference>
<evidence type="ECO:0000256" key="3">
    <source>
        <dbReference type="ARBA" id="ARBA00022448"/>
    </source>
</evidence>
<keyword evidence="4 8" id="KW-0812">Transmembrane</keyword>
<evidence type="ECO:0000256" key="8">
    <source>
        <dbReference type="SAM" id="Phobius"/>
    </source>
</evidence>
<feature type="transmembrane region" description="Helical" evidence="8">
    <location>
        <begin position="408"/>
        <end position="427"/>
    </location>
</feature>
<dbReference type="SUPFAM" id="SSF103473">
    <property type="entry name" value="MFS general substrate transporter"/>
    <property type="match status" value="1"/>
</dbReference>
<name>A0ABR3P7N2_9PEZI</name>
<keyword evidence="3 7" id="KW-0813">Transport</keyword>
<feature type="transmembrane region" description="Helical" evidence="8">
    <location>
        <begin position="153"/>
        <end position="171"/>
    </location>
</feature>
<gene>
    <name evidence="10" type="ORF">AAFC00_006091</name>
</gene>
<feature type="transmembrane region" description="Helical" evidence="8">
    <location>
        <begin position="314"/>
        <end position="334"/>
    </location>
</feature>
<dbReference type="Proteomes" id="UP001562354">
    <property type="component" value="Unassembled WGS sequence"/>
</dbReference>
<evidence type="ECO:0000259" key="9">
    <source>
        <dbReference type="PROSITE" id="PS50850"/>
    </source>
</evidence>
<evidence type="ECO:0000313" key="10">
    <source>
        <dbReference type="EMBL" id="KAL1301913.1"/>
    </source>
</evidence>
<dbReference type="PROSITE" id="PS50850">
    <property type="entry name" value="MFS"/>
    <property type="match status" value="1"/>
</dbReference>
<feature type="transmembrane region" description="Helical" evidence="8">
    <location>
        <begin position="439"/>
        <end position="458"/>
    </location>
</feature>
<proteinExistence type="inferred from homology"/>
<feature type="domain" description="Major facilitator superfamily (MFS) profile" evidence="9">
    <location>
        <begin position="24"/>
        <end position="462"/>
    </location>
</feature>
<feature type="transmembrane region" description="Helical" evidence="8">
    <location>
        <begin position="346"/>
        <end position="365"/>
    </location>
</feature>
<sequence>MFDKSSFNRGYATNMRGKWLQTAITVCAAMAFTLFGYDQGVIGGLISLPTFLSVNGIDQHDSNLQGTIVAIYDIGCLTGCIIMGVFGQKLGRRVFIVLGGALLVVGAALQAAAQGTAYLIAGRVVGGIGMGLTTTMIPIWVAETARASTRGAMVAIQLSIVIFGVTLAYWFDFGMIRAFPLDTKAWRIPIAFQCVFILLTWMSIFFLPESPRYLYSMGYTEDADNVISRLYGLPLDGEEVAQHRKEVVAALEAEREFAFSLKHLFRDESSVSVTWRLWLCVLVQFFQQMDGNNIVSYYATYLFINSLGMTQDTAAVTSGGVTLLFFGGTLTLIYTVERFGRRTMMLWGAITCSLFMILFVVGLAVDTDSSLQLAVVSIFLFEFCFGATWCGLPWVYVPEIAPLSVRHVGTAMGVFTQWIVTFIVVKFGPMGISAAGWKFYLLFVVFNCLTIPFVYFCVKETKGLSLEEIDLLFAKKGHRDEMEARVHGTTEYSAEKGGVISLEDMSMDKSSHN</sequence>
<evidence type="ECO:0000313" key="11">
    <source>
        <dbReference type="Proteomes" id="UP001562354"/>
    </source>
</evidence>
<protein>
    <recommendedName>
        <fullName evidence="9">Major facilitator superfamily (MFS) profile domain-containing protein</fullName>
    </recommendedName>
</protein>
<dbReference type="Pfam" id="PF00083">
    <property type="entry name" value="Sugar_tr"/>
    <property type="match status" value="1"/>
</dbReference>
<evidence type="ECO:0000256" key="1">
    <source>
        <dbReference type="ARBA" id="ARBA00004141"/>
    </source>
</evidence>
<evidence type="ECO:0000256" key="7">
    <source>
        <dbReference type="RuleBase" id="RU003346"/>
    </source>
</evidence>
<feature type="transmembrane region" description="Helical" evidence="8">
    <location>
        <begin position="66"/>
        <end position="87"/>
    </location>
</feature>
<comment type="subcellular location">
    <subcellularLocation>
        <location evidence="1">Membrane</location>
        <topology evidence="1">Multi-pass membrane protein</topology>
    </subcellularLocation>
</comment>
<dbReference type="Gene3D" id="1.20.1250.20">
    <property type="entry name" value="MFS general substrate transporter like domains"/>
    <property type="match status" value="1"/>
</dbReference>
<dbReference type="NCBIfam" id="TIGR00879">
    <property type="entry name" value="SP"/>
    <property type="match status" value="1"/>
</dbReference>
<feature type="transmembrane region" description="Helical" evidence="8">
    <location>
        <begin position="20"/>
        <end position="46"/>
    </location>
</feature>